<dbReference type="Pfam" id="PF16491">
    <property type="entry name" value="Peptidase_M48_N"/>
    <property type="match status" value="1"/>
</dbReference>
<dbReference type="InterPro" id="IPR001915">
    <property type="entry name" value="Peptidase_M48"/>
</dbReference>
<keyword evidence="3 8" id="KW-0378">Hydrolase</keyword>
<accession>A0A1G9UPW5</accession>
<dbReference type="InterPro" id="IPR032456">
    <property type="entry name" value="Peptidase_M48_N"/>
</dbReference>
<feature type="transmembrane region" description="Helical" evidence="9">
    <location>
        <begin position="108"/>
        <end position="133"/>
    </location>
</feature>
<keyword evidence="13" id="KW-1185">Reference proteome</keyword>
<reference evidence="13" key="1">
    <citation type="submission" date="2016-10" db="EMBL/GenBank/DDBJ databases">
        <authorList>
            <person name="Varghese N."/>
            <person name="Submissions S."/>
        </authorList>
    </citation>
    <scope>NUCLEOTIDE SEQUENCE [LARGE SCALE GENOMIC DNA]</scope>
    <source>
        <strain evidence="13">DSM 45419</strain>
    </source>
</reference>
<keyword evidence="2 7" id="KW-0479">Metal-binding</keyword>
<evidence type="ECO:0000256" key="2">
    <source>
        <dbReference type="ARBA" id="ARBA00022723"/>
    </source>
</evidence>
<evidence type="ECO:0000256" key="9">
    <source>
        <dbReference type="SAM" id="Phobius"/>
    </source>
</evidence>
<evidence type="ECO:0000256" key="5">
    <source>
        <dbReference type="ARBA" id="ARBA00023049"/>
    </source>
</evidence>
<dbReference type="InterPro" id="IPR027057">
    <property type="entry name" value="CAXX_Prtase_1"/>
</dbReference>
<dbReference type="GO" id="GO:0004222">
    <property type="term" value="F:metalloendopeptidase activity"/>
    <property type="evidence" value="ECO:0007669"/>
    <property type="project" value="InterPro"/>
</dbReference>
<feature type="domain" description="CAAX prenyl protease 1 N-terminal" evidence="11">
    <location>
        <begin position="76"/>
        <end position="212"/>
    </location>
</feature>
<keyword evidence="5 8" id="KW-0482">Metalloprotease</keyword>
<evidence type="ECO:0000256" key="8">
    <source>
        <dbReference type="RuleBase" id="RU003983"/>
    </source>
</evidence>
<comment type="similarity">
    <text evidence="8">Belongs to the peptidase M48 family.</text>
</comment>
<gene>
    <name evidence="12" type="ORF">SAMN05660642_02890</name>
</gene>
<dbReference type="Proteomes" id="UP000198680">
    <property type="component" value="Unassembled WGS sequence"/>
</dbReference>
<evidence type="ECO:0000259" key="11">
    <source>
        <dbReference type="Pfam" id="PF16491"/>
    </source>
</evidence>
<dbReference type="AlphaFoldDB" id="A0A1G9UPW5"/>
<evidence type="ECO:0000313" key="13">
    <source>
        <dbReference type="Proteomes" id="UP000198680"/>
    </source>
</evidence>
<feature type="transmembrane region" description="Helical" evidence="9">
    <location>
        <begin position="76"/>
        <end position="96"/>
    </location>
</feature>
<comment type="cofactor">
    <cofactor evidence="7 8">
        <name>Zn(2+)</name>
        <dbReference type="ChEBI" id="CHEBI:29105"/>
    </cofactor>
    <text evidence="7 8">Binds 1 zinc ion per subunit.</text>
</comment>
<keyword evidence="9" id="KW-0812">Transmembrane</keyword>
<feature type="transmembrane region" description="Helical" evidence="9">
    <location>
        <begin position="153"/>
        <end position="176"/>
    </location>
</feature>
<evidence type="ECO:0000256" key="3">
    <source>
        <dbReference type="ARBA" id="ARBA00022801"/>
    </source>
</evidence>
<evidence type="ECO:0000256" key="1">
    <source>
        <dbReference type="ARBA" id="ARBA00022670"/>
    </source>
</evidence>
<keyword evidence="9" id="KW-0472">Membrane</keyword>
<dbReference type="Gene3D" id="3.30.2010.10">
    <property type="entry name" value="Metalloproteases ('zincins'), catalytic domain"/>
    <property type="match status" value="1"/>
</dbReference>
<protein>
    <submittedName>
        <fullName evidence="12">STE24 endopeptidase</fullName>
    </submittedName>
</protein>
<feature type="binding site" evidence="7">
    <location>
        <position position="289"/>
    </location>
    <ligand>
        <name>Zn(2+)</name>
        <dbReference type="ChEBI" id="CHEBI:29105"/>
        <note>catalytic</note>
    </ligand>
</feature>
<feature type="transmembrane region" description="Helical" evidence="9">
    <location>
        <begin position="12"/>
        <end position="31"/>
    </location>
</feature>
<dbReference type="CDD" id="cd07343">
    <property type="entry name" value="M48A_Zmpste24p_like"/>
    <property type="match status" value="1"/>
</dbReference>
<feature type="binding site" evidence="7">
    <location>
        <position position="285"/>
    </location>
    <ligand>
        <name>Zn(2+)</name>
        <dbReference type="ChEBI" id="CHEBI:29105"/>
        <note>catalytic</note>
    </ligand>
</feature>
<feature type="transmembrane region" description="Helical" evidence="9">
    <location>
        <begin position="183"/>
        <end position="205"/>
    </location>
</feature>
<evidence type="ECO:0000256" key="6">
    <source>
        <dbReference type="PIRSR" id="PIRSR627057-1"/>
    </source>
</evidence>
<dbReference type="RefSeq" id="WP_091219461.1">
    <property type="nucleotide sequence ID" value="NZ_FNHE01000007.1"/>
</dbReference>
<keyword evidence="4 7" id="KW-0862">Zinc</keyword>
<feature type="transmembrane region" description="Helical" evidence="9">
    <location>
        <begin position="300"/>
        <end position="323"/>
    </location>
</feature>
<dbReference type="GO" id="GO:0046872">
    <property type="term" value="F:metal ion binding"/>
    <property type="evidence" value="ECO:0007669"/>
    <property type="project" value="UniProtKB-KW"/>
</dbReference>
<evidence type="ECO:0000313" key="12">
    <source>
        <dbReference type="EMBL" id="SDM61920.1"/>
    </source>
</evidence>
<feature type="active site" evidence="6">
    <location>
        <position position="286"/>
    </location>
</feature>
<name>A0A1G9UPW5_9ACTN</name>
<dbReference type="GO" id="GO:0071586">
    <property type="term" value="P:CAAX-box protein processing"/>
    <property type="evidence" value="ECO:0007669"/>
    <property type="project" value="InterPro"/>
</dbReference>
<sequence>MGEAGGRSSRRAALLVAGVLGAALVVVLVTVPPWTLLPEPPGGRTPVDPAAVLPPDLSTRTEAFAGALRPASLTSLLLGLAVSAVLGLTPLGARLVRAVARPVGGGRVAQVLLGTTAVVVLGRLVVLPVSAYAEVVRHRYGISIRSWGLWLRDLAVSTAISAVLTALALAAFLWLVRRAPRTWWAWAAAVAAGFVVVGSFLYPLVIEPAFNRFEPLPPGELRTELLNLAEQNGTPVQDVLVSDASRRTTALNAYVSGFGSTRRIVLYDTTLEHLSDEEVESIAAHELGHVVHGDVLTGTLVGALGTAAAVALSGWLLSWTPLLRRAGAQSPADPAVVPLVLLLLAVGGLLSTPVQNLVSRQVEARADLRALDLTGDAGAFTAMQRELAATNLSDPDPPAAWQWFFGSHPTGAQRIAFAEDWQRLEDAG</sequence>
<evidence type="ECO:0000259" key="10">
    <source>
        <dbReference type="Pfam" id="PF01435"/>
    </source>
</evidence>
<proteinExistence type="inferred from homology"/>
<evidence type="ECO:0000256" key="7">
    <source>
        <dbReference type="PIRSR" id="PIRSR627057-2"/>
    </source>
</evidence>
<feature type="domain" description="Peptidase M48" evidence="10">
    <location>
        <begin position="219"/>
        <end position="421"/>
    </location>
</feature>
<feature type="binding site" evidence="7">
    <location>
        <position position="363"/>
    </location>
    <ligand>
        <name>Zn(2+)</name>
        <dbReference type="ChEBI" id="CHEBI:29105"/>
        <note>catalytic</note>
    </ligand>
</feature>
<dbReference type="EMBL" id="FNHE01000007">
    <property type="protein sequence ID" value="SDM61920.1"/>
    <property type="molecule type" value="Genomic_DNA"/>
</dbReference>
<evidence type="ECO:0000256" key="4">
    <source>
        <dbReference type="ARBA" id="ARBA00022833"/>
    </source>
</evidence>
<dbReference type="Pfam" id="PF01435">
    <property type="entry name" value="Peptidase_M48"/>
    <property type="match status" value="1"/>
</dbReference>
<feature type="active site" description="Proton donor" evidence="6">
    <location>
        <position position="367"/>
    </location>
</feature>
<keyword evidence="9" id="KW-1133">Transmembrane helix</keyword>
<organism evidence="12 13">
    <name type="scientific">Geodermatophilus siccatus</name>
    <dbReference type="NCBI Taxonomy" id="1137991"/>
    <lineage>
        <taxon>Bacteria</taxon>
        <taxon>Bacillati</taxon>
        <taxon>Actinomycetota</taxon>
        <taxon>Actinomycetes</taxon>
        <taxon>Geodermatophilales</taxon>
        <taxon>Geodermatophilaceae</taxon>
        <taxon>Geodermatophilus</taxon>
    </lineage>
</organism>
<keyword evidence="1 8" id="KW-0645">Protease</keyword>
<dbReference type="STRING" id="1137991.SAMN05660642_02890"/>
<dbReference type="PANTHER" id="PTHR10120">
    <property type="entry name" value="CAAX PRENYL PROTEASE 1"/>
    <property type="match status" value="1"/>
</dbReference>
<dbReference type="OrthoDB" id="9781930at2"/>